<accession>A0A382QWU0</accession>
<evidence type="ECO:0000313" key="1">
    <source>
        <dbReference type="EMBL" id="SVC89315.1"/>
    </source>
</evidence>
<organism evidence="1">
    <name type="scientific">marine metagenome</name>
    <dbReference type="NCBI Taxonomy" id="408172"/>
    <lineage>
        <taxon>unclassified sequences</taxon>
        <taxon>metagenomes</taxon>
        <taxon>ecological metagenomes</taxon>
    </lineage>
</organism>
<proteinExistence type="predicted"/>
<sequence length="50" mass="5962">MKNQDEFNREFYVTCSEYFNALRKSDKSDDRFEDEYFFTLPGVSGSGLDY</sequence>
<dbReference type="EMBL" id="UINC01117114">
    <property type="protein sequence ID" value="SVC89315.1"/>
    <property type="molecule type" value="Genomic_DNA"/>
</dbReference>
<name>A0A382QWU0_9ZZZZ</name>
<dbReference type="AlphaFoldDB" id="A0A382QWU0"/>
<gene>
    <name evidence="1" type="ORF">METZ01_LOCUS342169</name>
</gene>
<protein>
    <submittedName>
        <fullName evidence="1">Uncharacterized protein</fullName>
    </submittedName>
</protein>
<reference evidence="1" key="1">
    <citation type="submission" date="2018-05" db="EMBL/GenBank/DDBJ databases">
        <authorList>
            <person name="Lanie J.A."/>
            <person name="Ng W.-L."/>
            <person name="Kazmierczak K.M."/>
            <person name="Andrzejewski T.M."/>
            <person name="Davidsen T.M."/>
            <person name="Wayne K.J."/>
            <person name="Tettelin H."/>
            <person name="Glass J.I."/>
            <person name="Rusch D."/>
            <person name="Podicherti R."/>
            <person name="Tsui H.-C.T."/>
            <person name="Winkler M.E."/>
        </authorList>
    </citation>
    <scope>NUCLEOTIDE SEQUENCE</scope>
</reference>